<comment type="caution">
    <text evidence="1">The sequence shown here is derived from an EMBL/GenBank/DDBJ whole genome shotgun (WGS) entry which is preliminary data.</text>
</comment>
<evidence type="ECO:0000313" key="1">
    <source>
        <dbReference type="EMBL" id="PMS20819.1"/>
    </source>
</evidence>
<organism evidence="1 2">
    <name type="scientific">Trinickia dabaoshanensis</name>
    <dbReference type="NCBI Taxonomy" id="564714"/>
    <lineage>
        <taxon>Bacteria</taxon>
        <taxon>Pseudomonadati</taxon>
        <taxon>Pseudomonadota</taxon>
        <taxon>Betaproteobacteria</taxon>
        <taxon>Burkholderiales</taxon>
        <taxon>Burkholderiaceae</taxon>
        <taxon>Trinickia</taxon>
    </lineage>
</organism>
<proteinExistence type="predicted"/>
<gene>
    <name evidence="1" type="ORF">C0Z18_09780</name>
</gene>
<name>A0A2N7VUM2_9BURK</name>
<dbReference type="OrthoDB" id="6447592at2"/>
<sequence>MSTPDQLSIRERVLLVIRAVTTDARRFKEMEERTRVPAQTWRSFFNRDGALPSGVMLEELGREWPQFAFWTMTGIDDWEAGHVAPPTALHLALERRSESTAATAYFAARVKLENGRRSNLPADVSQALSAHALRHKAAELLGGHVAVDEVRRELEERGVIEATERKLPSRLSDLLKHRADPVLDRAVAALERELEQQTATELASLKAARDSELLGRRSTRTSRGTEK</sequence>
<reference evidence="1 2" key="1">
    <citation type="submission" date="2018-01" db="EMBL/GenBank/DDBJ databases">
        <title>Whole genome analyses suggest that Burkholderia sensu lato contains two further novel genera in the rhizoxinica-symbiotica group Mycetohabitans gen. nov., and Trinickia gen. nov.: implications for the evolution of diazotrophy and nodulation in the Burkholderiaceae.</title>
        <authorList>
            <person name="Estrada-de los Santos P."/>
            <person name="Palmer M."/>
            <person name="Chavez-Ramirez B."/>
            <person name="Beukes C."/>
            <person name="Steenkamp E.T."/>
            <person name="Hirsch A.M."/>
            <person name="Manyaka P."/>
            <person name="Maluk M."/>
            <person name="Lafos M."/>
            <person name="Crook M."/>
            <person name="Gross E."/>
            <person name="Simon M.F."/>
            <person name="Bueno dos Reis Junior F."/>
            <person name="Poole P.S."/>
            <person name="Venter S.N."/>
            <person name="James E.K."/>
        </authorList>
    </citation>
    <scope>NUCLEOTIDE SEQUENCE [LARGE SCALE GENOMIC DNA]</scope>
    <source>
        <strain evidence="1 2">GIMN1.004</strain>
    </source>
</reference>
<keyword evidence="2" id="KW-1185">Reference proteome</keyword>
<evidence type="ECO:0000313" key="2">
    <source>
        <dbReference type="Proteomes" id="UP000235616"/>
    </source>
</evidence>
<protein>
    <submittedName>
        <fullName evidence="1">Uncharacterized protein</fullName>
    </submittedName>
</protein>
<dbReference type="RefSeq" id="WP_102645200.1">
    <property type="nucleotide sequence ID" value="NZ_PNYA01000007.1"/>
</dbReference>
<accession>A0A2N7VUM2</accession>
<dbReference type="AlphaFoldDB" id="A0A2N7VUM2"/>
<dbReference type="EMBL" id="PNYA01000007">
    <property type="protein sequence ID" value="PMS20819.1"/>
    <property type="molecule type" value="Genomic_DNA"/>
</dbReference>
<dbReference type="Proteomes" id="UP000235616">
    <property type="component" value="Unassembled WGS sequence"/>
</dbReference>